<keyword evidence="8 12" id="KW-0378">Hydrolase</keyword>
<feature type="binding site" evidence="12">
    <location>
        <position position="243"/>
    </location>
    <ligand>
        <name>Zn(2+)</name>
        <dbReference type="ChEBI" id="CHEBI:29105"/>
    </ligand>
</feature>
<comment type="function">
    <text evidence="2 12">Catalyzes the hydrolysis of UDP-3-O-myristoyl-N-acetylglucosamine to form UDP-3-O-myristoylglucosamine and acetate, the committed step in lipid A biosynthesis.</text>
</comment>
<evidence type="ECO:0000256" key="10">
    <source>
        <dbReference type="ARBA" id="ARBA00023098"/>
    </source>
</evidence>
<dbReference type="Pfam" id="PF03331">
    <property type="entry name" value="LpxC"/>
    <property type="match status" value="1"/>
</dbReference>
<evidence type="ECO:0000256" key="3">
    <source>
        <dbReference type="ARBA" id="ARBA00005002"/>
    </source>
</evidence>
<dbReference type="InterPro" id="IPR004463">
    <property type="entry name" value="UDP-acyl_GlcNac_deAcase"/>
</dbReference>
<proteinExistence type="inferred from homology"/>
<evidence type="ECO:0000313" key="14">
    <source>
        <dbReference type="Proteomes" id="UP000177309"/>
    </source>
</evidence>
<dbReference type="EMBL" id="MEUI01000045">
    <property type="protein sequence ID" value="OGC32804.1"/>
    <property type="molecule type" value="Genomic_DNA"/>
</dbReference>
<comment type="similarity">
    <text evidence="12">Belongs to the LpxC family.</text>
</comment>
<dbReference type="GO" id="GO:0046872">
    <property type="term" value="F:metal ion binding"/>
    <property type="evidence" value="ECO:0007669"/>
    <property type="project" value="UniProtKB-KW"/>
</dbReference>
<keyword evidence="6 12" id="KW-0441">Lipid A biosynthesis</keyword>
<comment type="cofactor">
    <cofactor evidence="1 12">
        <name>Zn(2+)</name>
        <dbReference type="ChEBI" id="CHEBI:29105"/>
    </cofactor>
</comment>
<dbReference type="PANTHER" id="PTHR33694">
    <property type="entry name" value="UDP-3-O-ACYL-N-ACETYLGLUCOSAMINE DEACETYLASE 1, MITOCHONDRIAL-RELATED"/>
    <property type="match status" value="1"/>
</dbReference>
<sequence>MQQKTIKNSFSLSGKGIHSGQSTSIKICPAPEDSGICFLYQGHKIPLNINNVSGDKLATSLGEITLTEHLCAAINGLGLNNLIIECFSAEIPIIDGSSLPFVVAFEKAGIIEQPHVVRPFKLAQKITVKDGDAWLVAEPFNPASGGTPEHCIEYSNRDNLTIDFSVDFPVIGQQSFFFAGSVESFKKEIAPARTFGYEKDLEELHKNGFAKGASLENALGINEKGYMNKPRFDNEPVRHKILDLLGDLALLGRPLNAKIKAHKSSHRLNHQLVRRLLSND</sequence>
<keyword evidence="10 12" id="KW-0443">Lipid metabolism</keyword>
<evidence type="ECO:0000256" key="9">
    <source>
        <dbReference type="ARBA" id="ARBA00022833"/>
    </source>
</evidence>
<dbReference type="PANTHER" id="PTHR33694:SF1">
    <property type="entry name" value="UDP-3-O-ACYL-N-ACETYLGLUCOSAMINE DEACETYLASE 1, MITOCHONDRIAL-RELATED"/>
    <property type="match status" value="1"/>
</dbReference>
<evidence type="ECO:0000256" key="7">
    <source>
        <dbReference type="ARBA" id="ARBA00022723"/>
    </source>
</evidence>
<keyword evidence="5 12" id="KW-0444">Lipid biosynthesis</keyword>
<evidence type="ECO:0000256" key="5">
    <source>
        <dbReference type="ARBA" id="ARBA00022516"/>
    </source>
</evidence>
<dbReference type="GO" id="GO:0009245">
    <property type="term" value="P:lipid A biosynthetic process"/>
    <property type="evidence" value="ECO:0007669"/>
    <property type="project" value="UniProtKB-UniRule"/>
</dbReference>
<keyword evidence="7 12" id="KW-0479">Metal-binding</keyword>
<evidence type="ECO:0000256" key="12">
    <source>
        <dbReference type="HAMAP-Rule" id="MF_00388"/>
    </source>
</evidence>
<dbReference type="GO" id="GO:0103117">
    <property type="term" value="F:UDP-3-O-acyl-N-acetylglucosamine deacetylase activity"/>
    <property type="evidence" value="ECO:0007669"/>
    <property type="project" value="UniProtKB-UniRule"/>
</dbReference>
<dbReference type="InterPro" id="IPR011334">
    <property type="entry name" value="UDP-acyl_GlcNac_deAcase_C"/>
</dbReference>
<dbReference type="AlphaFoldDB" id="A0A1F4TJD8"/>
<dbReference type="Gene3D" id="3.30.230.20">
    <property type="entry name" value="lpxc deacetylase, domain 1"/>
    <property type="match status" value="1"/>
</dbReference>
<evidence type="ECO:0000256" key="4">
    <source>
        <dbReference type="ARBA" id="ARBA00012745"/>
    </source>
</evidence>
<evidence type="ECO:0000256" key="8">
    <source>
        <dbReference type="ARBA" id="ARBA00022801"/>
    </source>
</evidence>
<evidence type="ECO:0000256" key="11">
    <source>
        <dbReference type="ARBA" id="ARBA00024535"/>
    </source>
</evidence>
<name>A0A1F4TJD8_UNCSA</name>
<dbReference type="GO" id="GO:0016020">
    <property type="term" value="C:membrane"/>
    <property type="evidence" value="ECO:0007669"/>
    <property type="project" value="GOC"/>
</dbReference>
<evidence type="ECO:0000256" key="1">
    <source>
        <dbReference type="ARBA" id="ARBA00001947"/>
    </source>
</evidence>
<dbReference type="SUPFAM" id="SSF54211">
    <property type="entry name" value="Ribosomal protein S5 domain 2-like"/>
    <property type="match status" value="2"/>
</dbReference>
<feature type="active site" description="Proton donor" evidence="12">
    <location>
        <position position="266"/>
    </location>
</feature>
<dbReference type="InterPro" id="IPR020568">
    <property type="entry name" value="Ribosomal_Su5_D2-typ_SF"/>
</dbReference>
<reference evidence="13 14" key="1">
    <citation type="journal article" date="2016" name="Nat. Commun.">
        <title>Thousands of microbial genomes shed light on interconnected biogeochemical processes in an aquifer system.</title>
        <authorList>
            <person name="Anantharaman K."/>
            <person name="Brown C.T."/>
            <person name="Hug L.A."/>
            <person name="Sharon I."/>
            <person name="Castelle C.J."/>
            <person name="Probst A.J."/>
            <person name="Thomas B.C."/>
            <person name="Singh A."/>
            <person name="Wilkins M.J."/>
            <person name="Karaoz U."/>
            <person name="Brodie E.L."/>
            <person name="Williams K.H."/>
            <person name="Hubbard S.S."/>
            <person name="Banfield J.F."/>
        </authorList>
    </citation>
    <scope>NUCLEOTIDE SEQUENCE [LARGE SCALE GENOMIC DNA]</scope>
</reference>
<feature type="binding site" evidence="12">
    <location>
        <position position="239"/>
    </location>
    <ligand>
        <name>Zn(2+)</name>
        <dbReference type="ChEBI" id="CHEBI:29105"/>
    </ligand>
</feature>
<comment type="catalytic activity">
    <reaction evidence="11 12">
        <text>a UDP-3-O-[(3R)-3-hydroxyacyl]-N-acetyl-alpha-D-glucosamine + H2O = a UDP-3-O-[(3R)-3-hydroxyacyl]-alpha-D-glucosamine + acetate</text>
        <dbReference type="Rhea" id="RHEA:67816"/>
        <dbReference type="ChEBI" id="CHEBI:15377"/>
        <dbReference type="ChEBI" id="CHEBI:30089"/>
        <dbReference type="ChEBI" id="CHEBI:137740"/>
        <dbReference type="ChEBI" id="CHEBI:173225"/>
        <dbReference type="EC" id="3.5.1.108"/>
    </reaction>
</comment>
<gene>
    <name evidence="12" type="primary">lpxC</name>
    <name evidence="13" type="ORF">A2462_07185</name>
</gene>
<evidence type="ECO:0000313" key="13">
    <source>
        <dbReference type="EMBL" id="OGC32804.1"/>
    </source>
</evidence>
<dbReference type="HAMAP" id="MF_00388">
    <property type="entry name" value="LpxC"/>
    <property type="match status" value="1"/>
</dbReference>
<accession>A0A1F4TJD8</accession>
<dbReference type="InterPro" id="IPR015870">
    <property type="entry name" value="UDP-acyl_N-AcGlcN_deAcase_N"/>
</dbReference>
<dbReference type="Gene3D" id="3.30.1700.10">
    <property type="entry name" value="lpxc deacetylase, domain 2"/>
    <property type="match status" value="1"/>
</dbReference>
<feature type="binding site" evidence="12">
    <location>
        <position position="69"/>
    </location>
    <ligand>
        <name>Zn(2+)</name>
        <dbReference type="ChEBI" id="CHEBI:29105"/>
    </ligand>
</feature>
<dbReference type="EC" id="3.5.1.108" evidence="4 12"/>
<protein>
    <recommendedName>
        <fullName evidence="4 12">UDP-3-O-acyl-N-acetylglucosamine deacetylase</fullName>
        <shortName evidence="12">UDP-3-O-acyl-GlcNAc deacetylase</shortName>
        <ecNumber evidence="4 12">3.5.1.108</ecNumber>
    </recommendedName>
    <alternativeName>
        <fullName evidence="12">UDP-3-O-[R-3-hydroxymyristoyl]-N-acetylglucosamine deacetylase</fullName>
    </alternativeName>
</protein>
<comment type="pathway">
    <text evidence="3 12">Glycolipid biosynthesis; lipid IV(A) biosynthesis; lipid IV(A) from (3R)-3-hydroxytetradecanoyl-[acyl-carrier-protein] and UDP-N-acetyl-alpha-D-glucosamine: step 2/6.</text>
</comment>
<evidence type="ECO:0000256" key="6">
    <source>
        <dbReference type="ARBA" id="ARBA00022556"/>
    </source>
</evidence>
<dbReference type="NCBIfam" id="TIGR00325">
    <property type="entry name" value="lpxC"/>
    <property type="match status" value="1"/>
</dbReference>
<dbReference type="Proteomes" id="UP000177309">
    <property type="component" value="Unassembled WGS sequence"/>
</dbReference>
<organism evidence="13 14">
    <name type="scientific">candidate division WOR-1 bacterium RIFOXYC2_FULL_41_25</name>
    <dbReference type="NCBI Taxonomy" id="1802586"/>
    <lineage>
        <taxon>Bacteria</taxon>
        <taxon>Bacillati</taxon>
        <taxon>Saganbacteria</taxon>
    </lineage>
</organism>
<keyword evidence="9 12" id="KW-0862">Zinc</keyword>
<comment type="caution">
    <text evidence="13">The sequence shown here is derived from an EMBL/GenBank/DDBJ whole genome shotgun (WGS) entry which is preliminary data.</text>
</comment>
<evidence type="ECO:0000256" key="2">
    <source>
        <dbReference type="ARBA" id="ARBA00002923"/>
    </source>
</evidence>
<dbReference type="UniPathway" id="UPA00359">
    <property type="reaction ID" value="UER00478"/>
</dbReference>